<name>A0A5N5QHI2_9AGAM</name>
<dbReference type="SUPFAM" id="SSF55331">
    <property type="entry name" value="Tautomerase/MIF"/>
    <property type="match status" value="1"/>
</dbReference>
<dbReference type="OrthoDB" id="2129288at2759"/>
<evidence type="ECO:0000313" key="3">
    <source>
        <dbReference type="EMBL" id="KAB5590938.1"/>
    </source>
</evidence>
<dbReference type="Gene3D" id="3.30.429.10">
    <property type="entry name" value="Macrophage Migration Inhibitory Factor"/>
    <property type="match status" value="1"/>
</dbReference>
<proteinExistence type="predicted"/>
<evidence type="ECO:0000256" key="1">
    <source>
        <dbReference type="SAM" id="MobiDB-lite"/>
    </source>
</evidence>
<accession>A0A5N5QHI2</accession>
<evidence type="ECO:0000313" key="4">
    <source>
        <dbReference type="Proteomes" id="UP000383932"/>
    </source>
</evidence>
<reference evidence="3 4" key="1">
    <citation type="journal article" date="2019" name="Fungal Biol. Biotechnol.">
        <title>Draft genome sequence of fastidious pathogen Ceratobasidium theobromae, which causes vascular-streak dieback in Theobroma cacao.</title>
        <authorList>
            <person name="Ali S.S."/>
            <person name="Asman A."/>
            <person name="Shao J."/>
            <person name="Firmansyah A.P."/>
            <person name="Susilo A.W."/>
            <person name="Rosmana A."/>
            <person name="McMahon P."/>
            <person name="Junaid M."/>
            <person name="Guest D."/>
            <person name="Kheng T.Y."/>
            <person name="Meinhardt L.W."/>
            <person name="Bailey B.A."/>
        </authorList>
    </citation>
    <scope>NUCLEOTIDE SEQUENCE [LARGE SCALE GENOMIC DNA]</scope>
    <source>
        <strain evidence="3 4">CT2</strain>
    </source>
</reference>
<sequence length="151" mass="17215">MPMHRIYTTPGLYLPKEKQELAKAITKIYTSNGLPAFYVLVLFIDLPTDSFYVGGEQTSARGVARFNVQHLARQFPDKKTKLGFMKMYEDALKPFTVDKKLNWEINLDEADPLVWHINGVSPPAPKSEGEKLWVRENKPTPFEGPSFSDIL</sequence>
<feature type="compositionally biased region" description="Basic and acidic residues" evidence="1">
    <location>
        <begin position="127"/>
        <end position="138"/>
    </location>
</feature>
<keyword evidence="4" id="KW-1185">Reference proteome</keyword>
<dbReference type="EMBL" id="SSOP01000135">
    <property type="protein sequence ID" value="KAB5590938.1"/>
    <property type="molecule type" value="Genomic_DNA"/>
</dbReference>
<comment type="caution">
    <text evidence="3">The sequence shown here is derived from an EMBL/GenBank/DDBJ whole genome shotgun (WGS) entry which is preliminary data.</text>
</comment>
<dbReference type="Pfam" id="PF14832">
    <property type="entry name" value="Tautomerase_3"/>
    <property type="match status" value="1"/>
</dbReference>
<dbReference type="Proteomes" id="UP000383932">
    <property type="component" value="Unassembled WGS sequence"/>
</dbReference>
<feature type="region of interest" description="Disordered" evidence="1">
    <location>
        <begin position="122"/>
        <end position="151"/>
    </location>
</feature>
<feature type="domain" description="Tautomerase cis-CaaD-like" evidence="2">
    <location>
        <begin position="1"/>
        <end position="138"/>
    </location>
</feature>
<evidence type="ECO:0000259" key="2">
    <source>
        <dbReference type="Pfam" id="PF14832"/>
    </source>
</evidence>
<gene>
    <name evidence="3" type="ORF">CTheo_5632</name>
</gene>
<dbReference type="AlphaFoldDB" id="A0A5N5QHI2"/>
<dbReference type="InterPro" id="IPR014347">
    <property type="entry name" value="Tautomerase/MIF_sf"/>
</dbReference>
<dbReference type="InterPro" id="IPR028116">
    <property type="entry name" value="Cis-CaaD-like"/>
</dbReference>
<protein>
    <submittedName>
        <fullName evidence="3">4-oxalocrotonate tautomerase</fullName>
    </submittedName>
</protein>
<organism evidence="3 4">
    <name type="scientific">Ceratobasidium theobromae</name>
    <dbReference type="NCBI Taxonomy" id="1582974"/>
    <lineage>
        <taxon>Eukaryota</taxon>
        <taxon>Fungi</taxon>
        <taxon>Dikarya</taxon>
        <taxon>Basidiomycota</taxon>
        <taxon>Agaricomycotina</taxon>
        <taxon>Agaricomycetes</taxon>
        <taxon>Cantharellales</taxon>
        <taxon>Ceratobasidiaceae</taxon>
        <taxon>Ceratobasidium</taxon>
    </lineage>
</organism>